<feature type="transmembrane region" description="Helical" evidence="9">
    <location>
        <begin position="134"/>
        <end position="159"/>
    </location>
</feature>
<dbReference type="GO" id="GO:0005524">
    <property type="term" value="F:ATP binding"/>
    <property type="evidence" value="ECO:0007669"/>
    <property type="project" value="UniProtKB-KW"/>
</dbReference>
<evidence type="ECO:0000256" key="7">
    <source>
        <dbReference type="ARBA" id="ARBA00022840"/>
    </source>
</evidence>
<dbReference type="AlphaFoldDB" id="A0A511MQ23"/>
<keyword evidence="12" id="KW-1185">Reference proteome</keyword>
<protein>
    <recommendedName>
        <fullName evidence="2">histidine kinase</fullName>
        <ecNumber evidence="2">2.7.13.3</ecNumber>
    </recommendedName>
</protein>
<dbReference type="SUPFAM" id="SSF55874">
    <property type="entry name" value="ATPase domain of HSP90 chaperone/DNA topoisomerase II/histidine kinase"/>
    <property type="match status" value="1"/>
</dbReference>
<feature type="transmembrane region" description="Helical" evidence="9">
    <location>
        <begin position="94"/>
        <end position="122"/>
    </location>
</feature>
<dbReference type="Proteomes" id="UP000321424">
    <property type="component" value="Unassembled WGS sequence"/>
</dbReference>
<keyword evidence="8" id="KW-0902">Two-component regulatory system</keyword>
<keyword evidence="9" id="KW-0472">Membrane</keyword>
<dbReference type="Pfam" id="PF07730">
    <property type="entry name" value="HisKA_3"/>
    <property type="match status" value="1"/>
</dbReference>
<evidence type="ECO:0000256" key="6">
    <source>
        <dbReference type="ARBA" id="ARBA00022777"/>
    </source>
</evidence>
<sequence>MRPSIDAESDARGSSRARRAVTVLGGLLLGVVTVPVDLVAALGSLASPRFARGAVGLQRRRLALFGVTLRGTPGGYRAVGYLTVRALIGMLTGVIGLLLGLGLVIAVSLVVGAATGAAVPIFDANEPGQVNWSTVAALALPGVVLCYLAVHGLAGIVGVETRAWNAFARPSSGALAQRVDELTTTRADIVDAIDEERRRIERDLHDGVQQRVIALSILLARGEREADQQQQAELHRRALAETRHILADLREVSWKIYPAMLARDGLHSALVALADRTPLPTAVDYRLAGRPPRSVESACYFTASEAITNAIKHAAAQRIELTVTEVGSVLIMTVRDDGRGGADPAGLGLAGIASRITALDGVVAIDSPAGGPTTIRVEVPCA</sequence>
<dbReference type="EMBL" id="BJXA01000075">
    <property type="protein sequence ID" value="GEM42684.1"/>
    <property type="molecule type" value="Genomic_DNA"/>
</dbReference>
<feature type="transmembrane region" description="Helical" evidence="9">
    <location>
        <begin position="21"/>
        <end position="42"/>
    </location>
</feature>
<keyword evidence="6" id="KW-0418">Kinase</keyword>
<keyword evidence="7" id="KW-0067">ATP-binding</keyword>
<reference evidence="11 12" key="1">
    <citation type="submission" date="2019-07" db="EMBL/GenBank/DDBJ databases">
        <title>Whole genome shotgun sequence of Nocardia ninae NBRC 108245.</title>
        <authorList>
            <person name="Hosoyama A."/>
            <person name="Uohara A."/>
            <person name="Ohji S."/>
            <person name="Ichikawa N."/>
        </authorList>
    </citation>
    <scope>NUCLEOTIDE SEQUENCE [LARGE SCALE GENOMIC DNA]</scope>
    <source>
        <strain evidence="11 12">NBRC 108245</strain>
    </source>
</reference>
<comment type="catalytic activity">
    <reaction evidence="1">
        <text>ATP + protein L-histidine = ADP + protein N-phospho-L-histidine.</text>
        <dbReference type="EC" id="2.7.13.3"/>
    </reaction>
</comment>
<keyword evidence="9" id="KW-1133">Transmembrane helix</keyword>
<keyword evidence="9" id="KW-0812">Transmembrane</keyword>
<dbReference type="GO" id="GO:0016020">
    <property type="term" value="C:membrane"/>
    <property type="evidence" value="ECO:0007669"/>
    <property type="project" value="InterPro"/>
</dbReference>
<dbReference type="InterPro" id="IPR003594">
    <property type="entry name" value="HATPase_dom"/>
</dbReference>
<keyword evidence="5" id="KW-0547">Nucleotide-binding</keyword>
<dbReference type="InterPro" id="IPR050482">
    <property type="entry name" value="Sensor_HK_TwoCompSys"/>
</dbReference>
<dbReference type="PANTHER" id="PTHR24421:SF10">
    <property type="entry name" value="NITRATE_NITRITE SENSOR PROTEIN NARQ"/>
    <property type="match status" value="1"/>
</dbReference>
<evidence type="ECO:0000256" key="3">
    <source>
        <dbReference type="ARBA" id="ARBA00022553"/>
    </source>
</evidence>
<dbReference type="OrthoDB" id="5242012at2"/>
<name>A0A511MQ23_9NOCA</name>
<dbReference type="InterPro" id="IPR011712">
    <property type="entry name" value="Sig_transdc_His_kin_sub3_dim/P"/>
</dbReference>
<dbReference type="Gene3D" id="3.30.565.10">
    <property type="entry name" value="Histidine kinase-like ATPase, C-terminal domain"/>
    <property type="match status" value="1"/>
</dbReference>
<evidence type="ECO:0000256" key="5">
    <source>
        <dbReference type="ARBA" id="ARBA00022741"/>
    </source>
</evidence>
<evidence type="ECO:0000256" key="9">
    <source>
        <dbReference type="SAM" id="Phobius"/>
    </source>
</evidence>
<dbReference type="Pfam" id="PF02518">
    <property type="entry name" value="HATPase_c"/>
    <property type="match status" value="1"/>
</dbReference>
<evidence type="ECO:0000259" key="10">
    <source>
        <dbReference type="SMART" id="SM00387"/>
    </source>
</evidence>
<dbReference type="EC" id="2.7.13.3" evidence="2"/>
<dbReference type="PANTHER" id="PTHR24421">
    <property type="entry name" value="NITRATE/NITRITE SENSOR PROTEIN NARX-RELATED"/>
    <property type="match status" value="1"/>
</dbReference>
<dbReference type="CDD" id="cd16917">
    <property type="entry name" value="HATPase_UhpB-NarQ-NarX-like"/>
    <property type="match status" value="1"/>
</dbReference>
<keyword evidence="4" id="KW-0808">Transferase</keyword>
<evidence type="ECO:0000256" key="8">
    <source>
        <dbReference type="ARBA" id="ARBA00023012"/>
    </source>
</evidence>
<proteinExistence type="predicted"/>
<dbReference type="SMART" id="SM00387">
    <property type="entry name" value="HATPase_c"/>
    <property type="match status" value="1"/>
</dbReference>
<evidence type="ECO:0000256" key="2">
    <source>
        <dbReference type="ARBA" id="ARBA00012438"/>
    </source>
</evidence>
<dbReference type="GO" id="GO:0046983">
    <property type="term" value="F:protein dimerization activity"/>
    <property type="evidence" value="ECO:0007669"/>
    <property type="project" value="InterPro"/>
</dbReference>
<evidence type="ECO:0000313" key="11">
    <source>
        <dbReference type="EMBL" id="GEM42684.1"/>
    </source>
</evidence>
<keyword evidence="3" id="KW-0597">Phosphoprotein</keyword>
<dbReference type="InterPro" id="IPR036890">
    <property type="entry name" value="HATPase_C_sf"/>
</dbReference>
<dbReference type="Gene3D" id="1.20.5.1930">
    <property type="match status" value="1"/>
</dbReference>
<dbReference type="GO" id="GO:0000155">
    <property type="term" value="F:phosphorelay sensor kinase activity"/>
    <property type="evidence" value="ECO:0007669"/>
    <property type="project" value="InterPro"/>
</dbReference>
<gene>
    <name evidence="11" type="ORF">NN4_72030</name>
</gene>
<dbReference type="RefSeq" id="WP_147140454.1">
    <property type="nucleotide sequence ID" value="NZ_BJXA01000075.1"/>
</dbReference>
<comment type="caution">
    <text evidence="11">The sequence shown here is derived from an EMBL/GenBank/DDBJ whole genome shotgun (WGS) entry which is preliminary data.</text>
</comment>
<organism evidence="11 12">
    <name type="scientific">Nocardia ninae NBRC 108245</name>
    <dbReference type="NCBI Taxonomy" id="1210091"/>
    <lineage>
        <taxon>Bacteria</taxon>
        <taxon>Bacillati</taxon>
        <taxon>Actinomycetota</taxon>
        <taxon>Actinomycetes</taxon>
        <taxon>Mycobacteriales</taxon>
        <taxon>Nocardiaceae</taxon>
        <taxon>Nocardia</taxon>
    </lineage>
</organism>
<evidence type="ECO:0000313" key="12">
    <source>
        <dbReference type="Proteomes" id="UP000321424"/>
    </source>
</evidence>
<evidence type="ECO:0000256" key="4">
    <source>
        <dbReference type="ARBA" id="ARBA00022679"/>
    </source>
</evidence>
<feature type="domain" description="Histidine kinase/HSP90-like ATPase" evidence="10">
    <location>
        <begin position="294"/>
        <end position="382"/>
    </location>
</feature>
<accession>A0A511MQ23</accession>
<evidence type="ECO:0000256" key="1">
    <source>
        <dbReference type="ARBA" id="ARBA00000085"/>
    </source>
</evidence>